<organism evidence="2 3">
    <name type="scientific">Candidatus Magasanikbacteria bacterium RIFCSPHIGHO2_02_FULL_41_13</name>
    <dbReference type="NCBI Taxonomy" id="1798676"/>
    <lineage>
        <taxon>Bacteria</taxon>
        <taxon>Candidatus Magasanikiibacteriota</taxon>
    </lineage>
</organism>
<keyword evidence="1" id="KW-1133">Transmembrane helix</keyword>
<evidence type="ECO:0008006" key="4">
    <source>
        <dbReference type="Google" id="ProtNLM"/>
    </source>
</evidence>
<keyword evidence="1" id="KW-0472">Membrane</keyword>
<accession>A0A1F6M685</accession>
<keyword evidence="1" id="KW-0812">Transmembrane</keyword>
<dbReference type="STRING" id="1798676.A3B90_01560"/>
<dbReference type="Proteomes" id="UP000178742">
    <property type="component" value="Unassembled WGS sequence"/>
</dbReference>
<proteinExistence type="predicted"/>
<dbReference type="EMBL" id="MFPX01000006">
    <property type="protein sequence ID" value="OGH67115.1"/>
    <property type="molecule type" value="Genomic_DNA"/>
</dbReference>
<gene>
    <name evidence="2" type="ORF">A3B90_01560</name>
</gene>
<dbReference type="AlphaFoldDB" id="A0A1F6M685"/>
<protein>
    <recommendedName>
        <fullName evidence="4">PPM-type phosphatase domain-containing protein</fullName>
    </recommendedName>
</protein>
<dbReference type="InterPro" id="IPR011042">
    <property type="entry name" value="6-blade_b-propeller_TolB-like"/>
</dbReference>
<evidence type="ECO:0000256" key="1">
    <source>
        <dbReference type="SAM" id="Phobius"/>
    </source>
</evidence>
<feature type="transmembrane region" description="Helical" evidence="1">
    <location>
        <begin position="363"/>
        <end position="382"/>
    </location>
</feature>
<dbReference type="Gene3D" id="2.120.10.30">
    <property type="entry name" value="TolB, C-terminal domain"/>
    <property type="match status" value="1"/>
</dbReference>
<name>A0A1F6M685_9BACT</name>
<evidence type="ECO:0000313" key="3">
    <source>
        <dbReference type="Proteomes" id="UP000178742"/>
    </source>
</evidence>
<feature type="transmembrane region" description="Helical" evidence="1">
    <location>
        <begin position="293"/>
        <end position="315"/>
    </location>
</feature>
<dbReference type="SUPFAM" id="SSF101898">
    <property type="entry name" value="NHL repeat"/>
    <property type="match status" value="1"/>
</dbReference>
<reference evidence="2 3" key="1">
    <citation type="journal article" date="2016" name="Nat. Commun.">
        <title>Thousands of microbial genomes shed light on interconnected biogeochemical processes in an aquifer system.</title>
        <authorList>
            <person name="Anantharaman K."/>
            <person name="Brown C.T."/>
            <person name="Hug L.A."/>
            <person name="Sharon I."/>
            <person name="Castelle C.J."/>
            <person name="Probst A.J."/>
            <person name="Thomas B.C."/>
            <person name="Singh A."/>
            <person name="Wilkins M.J."/>
            <person name="Karaoz U."/>
            <person name="Brodie E.L."/>
            <person name="Williams K.H."/>
            <person name="Hubbard S.S."/>
            <person name="Banfield J.F."/>
        </authorList>
    </citation>
    <scope>NUCLEOTIDE SEQUENCE [LARGE SCALE GENOMIC DNA]</scope>
</reference>
<comment type="caution">
    <text evidence="2">The sequence shown here is derived from an EMBL/GenBank/DDBJ whole genome shotgun (WGS) entry which is preliminary data.</text>
</comment>
<sequence>MKDIVEIHEFFVQGSNTEKSHVLLHISEPSLGEDNKGYFFALCEIIDADDNIISQVQKMIDDVESNYYENDFVSAEKNPFETSIESINRRSHHILENNESTLNLLFGVIENNKIYFVSRGLIQAHLLYYKGNELHHINVNEEKKIPKDQIFSSLVEGEIRVNDFFVITTAQVDQYFAIDRVEKILAQKDIKASALHIQKTLEQVKSENSLSGILIHRPTEENKARLGKLPKIARPIQSSLPVAKSILSSTLSNIAKKLNPNTVNNGIFNPQAKPLLEDINSQRSTQKNIPRPIIFFANGISIVTIALIQLFRAIFQGLFNFFRFLFILISNRHGKRQKAIHSFQTALRDNIYKIKRLPTISKVLLIIAIVAFIAFTVSVVFIRHKEKVEALQQEYNRTIDLIRSEKDTADRSLLYADIGTALTALQHAQTLLESIKTHPNKNETQFEQLSTQIQADFKQLRKQSDVATTIKADIGAQFSEAKTEKIIRLDTELIAFSPNDSSYYFINLDTGLVVKKTHDTIPNLINASSPKEYDKIVFTTDAEHIAEYNKTTDSLSTKDIAFGASNVNIASLFVYNRKLYTLDTNNNQIYKHSQTQTGYDKGSPWIMDTGVDIKNVVSFAIDGELYALKNTGEILKFSAGKLQAFSVSGLDPALKNPSQIWAYNDVKNIYILDPETKRVIALDKNASLVKQYTSSEWKNPSSMVVDEPGKKIYILDSNKIFEFKL</sequence>
<evidence type="ECO:0000313" key="2">
    <source>
        <dbReference type="EMBL" id="OGH67115.1"/>
    </source>
</evidence>